<evidence type="ECO:0000313" key="2">
    <source>
        <dbReference type="Proteomes" id="UP001301653"/>
    </source>
</evidence>
<protein>
    <submittedName>
        <fullName evidence="1">Uncharacterized protein</fullName>
    </submittedName>
</protein>
<proteinExistence type="predicted"/>
<reference evidence="1 2" key="1">
    <citation type="submission" date="2023-12" db="EMBL/GenBank/DDBJ databases">
        <title>Stenotrophomonas guangdongensis sp. nov., isolated from wilted pepper plants (Capsicum annuum).</title>
        <authorList>
            <person name="Qiu M."/>
            <person name="Li Y."/>
            <person name="Liu Q."/>
            <person name="Zhang X."/>
            <person name="Huang Y."/>
            <person name="Guo R."/>
            <person name="Hu M."/>
            <person name="Zhou J."/>
            <person name="Zhou X."/>
        </authorList>
    </citation>
    <scope>NUCLEOTIDE SEQUENCE [LARGE SCALE GENOMIC DNA]</scope>
    <source>
        <strain evidence="1 2">MH1</strain>
    </source>
</reference>
<accession>A0ABU5V604</accession>
<evidence type="ECO:0000313" key="1">
    <source>
        <dbReference type="EMBL" id="MEA5668778.1"/>
    </source>
</evidence>
<comment type="caution">
    <text evidence="1">The sequence shown here is derived from an EMBL/GenBank/DDBJ whole genome shotgun (WGS) entry which is preliminary data.</text>
</comment>
<dbReference type="Proteomes" id="UP001301653">
    <property type="component" value="Unassembled WGS sequence"/>
</dbReference>
<dbReference type="EMBL" id="JAYFUH010000249">
    <property type="protein sequence ID" value="MEA5668778.1"/>
    <property type="molecule type" value="Genomic_DNA"/>
</dbReference>
<name>A0ABU5V604_9GAMM</name>
<sequence length="157" mass="17042">MTGTAPAPPNPRIPSFGELQALTHPHLPQDLSTFDLHERVAQRSAQISQTDPLSAALLAAAAVQLRRQAHNERSTPALRVRTLRELQPILTALRQACIQEAALAALGPSAPGWLRGTDARTGASRLAASRESRSELTRLLDALRQENAPQRDEPRSN</sequence>
<dbReference type="RefSeq" id="WP_323439284.1">
    <property type="nucleotide sequence ID" value="NZ_JAYFUH010000249.1"/>
</dbReference>
<organism evidence="1 2">
    <name type="scientific">Stenotrophomonas capsici</name>
    <dbReference type="NCBI Taxonomy" id="3110230"/>
    <lineage>
        <taxon>Bacteria</taxon>
        <taxon>Pseudomonadati</taxon>
        <taxon>Pseudomonadota</taxon>
        <taxon>Gammaproteobacteria</taxon>
        <taxon>Lysobacterales</taxon>
        <taxon>Lysobacteraceae</taxon>
        <taxon>Stenotrophomonas</taxon>
    </lineage>
</organism>
<keyword evidence="2" id="KW-1185">Reference proteome</keyword>
<gene>
    <name evidence="1" type="ORF">VA603_14620</name>
</gene>